<dbReference type="EC" id="2.4.1.17" evidence="2"/>
<keyword evidence="3" id="KW-0328">Glycosyltransferase</keyword>
<comment type="similarity">
    <text evidence="1">Belongs to the UDP-glycosyltransferase family.</text>
</comment>
<keyword evidence="5" id="KW-0812">Transmembrane</keyword>
<dbReference type="OrthoDB" id="5835829at2759"/>
<dbReference type="PANTHER" id="PTHR48043">
    <property type="entry name" value="EG:EG0003.4 PROTEIN-RELATED"/>
    <property type="match status" value="1"/>
</dbReference>
<accession>A0A6V7V8W0</accession>
<evidence type="ECO:0000256" key="4">
    <source>
        <dbReference type="ARBA" id="ARBA00022679"/>
    </source>
</evidence>
<dbReference type="PANTHER" id="PTHR48043:SF68">
    <property type="entry name" value="GLUCURONOSYLTRANSFERASE"/>
    <property type="match status" value="1"/>
</dbReference>
<dbReference type="Gene3D" id="3.40.50.2000">
    <property type="entry name" value="Glycogen Phosphorylase B"/>
    <property type="match status" value="1"/>
</dbReference>
<dbReference type="AlphaFoldDB" id="A0A6V7V8W0"/>
<comment type="caution">
    <text evidence="6">The sequence shown here is derived from an EMBL/GenBank/DDBJ whole genome shotgun (WGS) entry which is preliminary data.</text>
</comment>
<gene>
    <name evidence="6" type="ORF">MENT_LOCUS22887</name>
</gene>
<dbReference type="SUPFAM" id="SSF53756">
    <property type="entry name" value="UDP-Glycosyltransferase/glycogen phosphorylase"/>
    <property type="match status" value="1"/>
</dbReference>
<feature type="transmembrane region" description="Helical" evidence="5">
    <location>
        <begin position="7"/>
        <end position="32"/>
    </location>
</feature>
<evidence type="ECO:0000256" key="5">
    <source>
        <dbReference type="SAM" id="Phobius"/>
    </source>
</evidence>
<reference evidence="6 7" key="1">
    <citation type="submission" date="2020-08" db="EMBL/GenBank/DDBJ databases">
        <authorList>
            <person name="Koutsovoulos G."/>
            <person name="Danchin GJ E."/>
        </authorList>
    </citation>
    <scope>NUCLEOTIDE SEQUENCE [LARGE SCALE GENOMIC DNA]</scope>
</reference>
<protein>
    <recommendedName>
        <fullName evidence="2">glucuronosyltransferase</fullName>
        <ecNumber evidence="2">2.4.1.17</ecNumber>
    </recommendedName>
</protein>
<evidence type="ECO:0000313" key="7">
    <source>
        <dbReference type="Proteomes" id="UP000580250"/>
    </source>
</evidence>
<evidence type="ECO:0000256" key="3">
    <source>
        <dbReference type="ARBA" id="ARBA00022676"/>
    </source>
</evidence>
<keyword evidence="4" id="KW-0808">Transferase</keyword>
<keyword evidence="5" id="KW-1133">Transmembrane helix</keyword>
<evidence type="ECO:0000256" key="2">
    <source>
        <dbReference type="ARBA" id="ARBA00012544"/>
    </source>
</evidence>
<dbReference type="Proteomes" id="UP000580250">
    <property type="component" value="Unassembled WGS sequence"/>
</dbReference>
<dbReference type="GO" id="GO:0015020">
    <property type="term" value="F:glucuronosyltransferase activity"/>
    <property type="evidence" value="ECO:0007669"/>
    <property type="project" value="UniProtKB-EC"/>
</dbReference>
<dbReference type="EMBL" id="CAJEWN010000184">
    <property type="protein sequence ID" value="CAD2171403.1"/>
    <property type="molecule type" value="Genomic_DNA"/>
</dbReference>
<dbReference type="InterPro" id="IPR050271">
    <property type="entry name" value="UDP-glycosyltransferase"/>
</dbReference>
<proteinExistence type="inferred from homology"/>
<sequence>MIFIKKFLIIIFNLIILKFILNICGQEIALFASNGCYSHDIMMREVGLAFENMNMPERSKILTNKFSKNSSKIKINWLQIFTYDFGFGKVAKPKDWNCLVMDKSVKIETKITLEEAKNRRELNELKLYGQKLLWELNIPIDHVNTVGAPWDIRGALFFFHVLSWNNRLCEQFVKNTDYKKFIKTAKIDLVVVDHIIQECFTMSAALLKAPVTIQYSNWPICDVYSSAFNLELLPSAYPVTGTYFSPKDLQNFWIRLRNTLWLLVIFIGRGIQGYFANKFYSSIGYKNLKLQNVERRYLLYAGRSEFITEPIKPINNRIKHFGCSNCGDADDYKNIFENYFIKNKSTFNCQSFNSTTNLNLNNYLKQSDNCKNKKINKNNFTNIKFQINSTQIEKYKKIKLEFSNIDWELIEKRSFVLVSFGSIAKVEYMPKILLNIFLNTFSTSSHLIIWQTNSPIKEIINENITNTNLPLNIQIVKWAPIKLLLGKV</sequence>
<evidence type="ECO:0000313" key="6">
    <source>
        <dbReference type="EMBL" id="CAD2171403.1"/>
    </source>
</evidence>
<keyword evidence="5" id="KW-0472">Membrane</keyword>
<name>A0A6V7V8W0_MELEN</name>
<evidence type="ECO:0000256" key="1">
    <source>
        <dbReference type="ARBA" id="ARBA00009995"/>
    </source>
</evidence>
<organism evidence="6 7">
    <name type="scientific">Meloidogyne enterolobii</name>
    <name type="common">Root-knot nematode worm</name>
    <name type="synonym">Meloidogyne mayaguensis</name>
    <dbReference type="NCBI Taxonomy" id="390850"/>
    <lineage>
        <taxon>Eukaryota</taxon>
        <taxon>Metazoa</taxon>
        <taxon>Ecdysozoa</taxon>
        <taxon>Nematoda</taxon>
        <taxon>Chromadorea</taxon>
        <taxon>Rhabditida</taxon>
        <taxon>Tylenchina</taxon>
        <taxon>Tylenchomorpha</taxon>
        <taxon>Tylenchoidea</taxon>
        <taxon>Meloidogynidae</taxon>
        <taxon>Meloidogyninae</taxon>
        <taxon>Meloidogyne</taxon>
    </lineage>
</organism>